<evidence type="ECO:0000313" key="3">
    <source>
        <dbReference type="Proteomes" id="UP000019373"/>
    </source>
</evidence>
<dbReference type="GeneID" id="19237661"/>
<feature type="signal peptide" evidence="1">
    <location>
        <begin position="1"/>
        <end position="21"/>
    </location>
</feature>
<organism evidence="2 3">
    <name type="scientific">Endocarpon pusillum (strain Z07020 / HMAS-L-300199)</name>
    <name type="common">Lichen-forming fungus</name>
    <dbReference type="NCBI Taxonomy" id="1263415"/>
    <lineage>
        <taxon>Eukaryota</taxon>
        <taxon>Fungi</taxon>
        <taxon>Dikarya</taxon>
        <taxon>Ascomycota</taxon>
        <taxon>Pezizomycotina</taxon>
        <taxon>Eurotiomycetes</taxon>
        <taxon>Chaetothyriomycetidae</taxon>
        <taxon>Verrucariales</taxon>
        <taxon>Verrucariaceae</taxon>
        <taxon>Endocarpon</taxon>
    </lineage>
</organism>
<dbReference type="EMBL" id="KE720681">
    <property type="protein sequence ID" value="ERF76897.1"/>
    <property type="molecule type" value="Genomic_DNA"/>
</dbReference>
<accession>U1GGU3</accession>
<feature type="chain" id="PRO_5004611854" evidence="1">
    <location>
        <begin position="22"/>
        <end position="186"/>
    </location>
</feature>
<dbReference type="OrthoDB" id="4186351at2759"/>
<dbReference type="OMA" id="RCVYAIT"/>
<evidence type="ECO:0000313" key="2">
    <source>
        <dbReference type="EMBL" id="ERF76897.1"/>
    </source>
</evidence>
<proteinExistence type="predicted"/>
<reference evidence="3" key="1">
    <citation type="journal article" date="2014" name="BMC Genomics">
        <title>Genome characteristics reveal the impact of lichenization on lichen-forming fungus Endocarpon pusillum Hedwig (Verrucariales, Ascomycota).</title>
        <authorList>
            <person name="Wang Y.-Y."/>
            <person name="Liu B."/>
            <person name="Zhang X.-Y."/>
            <person name="Zhou Q.-M."/>
            <person name="Zhang T."/>
            <person name="Li H."/>
            <person name="Yu Y.-F."/>
            <person name="Zhang X.-L."/>
            <person name="Hao X.-Y."/>
            <person name="Wang M."/>
            <person name="Wang L."/>
            <person name="Wei J.-C."/>
        </authorList>
    </citation>
    <scope>NUCLEOTIDE SEQUENCE [LARGE SCALE GENOMIC DNA]</scope>
    <source>
        <strain evidence="3">Z07020 / HMAS-L-300199</strain>
    </source>
</reference>
<dbReference type="eggNOG" id="ENOG502SSGG">
    <property type="taxonomic scope" value="Eukaryota"/>
</dbReference>
<evidence type="ECO:0000256" key="1">
    <source>
        <dbReference type="SAM" id="SignalP"/>
    </source>
</evidence>
<keyword evidence="3" id="KW-1185">Reference proteome</keyword>
<dbReference type="AlphaFoldDB" id="U1GGU3"/>
<keyword evidence="1" id="KW-0732">Signal</keyword>
<dbReference type="HOGENOM" id="CLU_090072_0_0_1"/>
<dbReference type="RefSeq" id="XP_007785722.1">
    <property type="nucleotide sequence ID" value="XM_007787532.1"/>
</dbReference>
<sequence>MHFARLLAAASATLILPTIIATPVLSPIASVGLARRGEVLARENAAHDLYLKDDDDHKIWAELEKVFSVIEEIPDEVLEKGDDETDKWLVEHGYRAQHDKRDLEDRDFFDVAKCVAAITAFIGSNAIAAAKILRIKKYIDSLGGIRKSAELLLKASNAEERLKYGGETLALLAGEILGTAIIANNC</sequence>
<dbReference type="Proteomes" id="UP000019373">
    <property type="component" value="Unassembled WGS sequence"/>
</dbReference>
<name>U1GGU3_ENDPU</name>
<gene>
    <name evidence="2" type="ORF">EPUS_02608</name>
</gene>
<protein>
    <submittedName>
        <fullName evidence="2">Uncharacterized protein</fullName>
    </submittedName>
</protein>